<evidence type="ECO:0000256" key="4">
    <source>
        <dbReference type="ARBA" id="ARBA00023157"/>
    </source>
</evidence>
<keyword evidence="6" id="KW-0472">Membrane</keyword>
<evidence type="ECO:0000313" key="9">
    <source>
        <dbReference type="Proteomes" id="UP000228596"/>
    </source>
</evidence>
<accession>A0A2M6WWR6</accession>
<keyword evidence="5" id="KW-0676">Redox-active center</keyword>
<evidence type="ECO:0000259" key="7">
    <source>
        <dbReference type="Pfam" id="PF13462"/>
    </source>
</evidence>
<evidence type="ECO:0000256" key="5">
    <source>
        <dbReference type="ARBA" id="ARBA00023284"/>
    </source>
</evidence>
<dbReference type="Pfam" id="PF13462">
    <property type="entry name" value="Thioredoxin_4"/>
    <property type="match status" value="1"/>
</dbReference>
<evidence type="ECO:0000256" key="2">
    <source>
        <dbReference type="ARBA" id="ARBA00022729"/>
    </source>
</evidence>
<gene>
    <name evidence="8" type="ORF">COT77_02605</name>
</gene>
<sequence length="209" mass="22978">MARSRGATTFVVFIAIIGLILGYVVLATPPNKQSSTNQDEAANPDLLERAGAFRLGNENATVQIVEFSDFQCPACKTRKSEIDGLLEKYPNDVSLTYRYFPLSYHPGGMIGAQAAETAGRQGKFKEMYDKLFSDQDNINEDNVKKWALELGLDTNKFNKDLNSESVKSVINQDVDAGTKLNLQGTPTLYLNGKEVQGSLTNEVENVLST</sequence>
<reference evidence="9" key="1">
    <citation type="submission" date="2017-09" db="EMBL/GenBank/DDBJ databases">
        <title>Depth-based differentiation of microbial function through sediment-hosted aquifers and enrichment of novel symbionts in the deep terrestrial subsurface.</title>
        <authorList>
            <person name="Probst A.J."/>
            <person name="Ladd B."/>
            <person name="Jarett J.K."/>
            <person name="Geller-Mcgrath D.E."/>
            <person name="Sieber C.M.K."/>
            <person name="Emerson J.B."/>
            <person name="Anantharaman K."/>
            <person name="Thomas B.C."/>
            <person name="Malmstrom R."/>
            <person name="Stieglmeier M."/>
            <person name="Klingl A."/>
            <person name="Woyke T."/>
            <person name="Ryan C.M."/>
            <person name="Banfield J.F."/>
        </authorList>
    </citation>
    <scope>NUCLEOTIDE SEQUENCE [LARGE SCALE GENOMIC DNA]</scope>
</reference>
<dbReference type="Proteomes" id="UP000228596">
    <property type="component" value="Unassembled WGS sequence"/>
</dbReference>
<dbReference type="PANTHER" id="PTHR13887">
    <property type="entry name" value="GLUTATHIONE S-TRANSFERASE KAPPA"/>
    <property type="match status" value="1"/>
</dbReference>
<dbReference type="Gene3D" id="3.40.30.10">
    <property type="entry name" value="Glutaredoxin"/>
    <property type="match status" value="1"/>
</dbReference>
<dbReference type="InterPro" id="IPR036249">
    <property type="entry name" value="Thioredoxin-like_sf"/>
</dbReference>
<keyword evidence="2" id="KW-0732">Signal</keyword>
<keyword evidence="3" id="KW-0560">Oxidoreductase</keyword>
<keyword evidence="4" id="KW-1015">Disulfide bond</keyword>
<comment type="caution">
    <text evidence="8">The sequence shown here is derived from an EMBL/GenBank/DDBJ whole genome shotgun (WGS) entry which is preliminary data.</text>
</comment>
<dbReference type="AlphaFoldDB" id="A0A2M6WWR6"/>
<proteinExistence type="inferred from homology"/>
<feature type="domain" description="Thioredoxin-like fold" evidence="7">
    <location>
        <begin position="54"/>
        <end position="202"/>
    </location>
</feature>
<dbReference type="GO" id="GO:0016491">
    <property type="term" value="F:oxidoreductase activity"/>
    <property type="evidence" value="ECO:0007669"/>
    <property type="project" value="UniProtKB-KW"/>
</dbReference>
<evidence type="ECO:0000256" key="6">
    <source>
        <dbReference type="SAM" id="Phobius"/>
    </source>
</evidence>
<evidence type="ECO:0000256" key="3">
    <source>
        <dbReference type="ARBA" id="ARBA00023002"/>
    </source>
</evidence>
<name>A0A2M6WWR6_9BACT</name>
<protein>
    <recommendedName>
        <fullName evidence="7">Thioredoxin-like fold domain-containing protein</fullName>
    </recommendedName>
</protein>
<dbReference type="InterPro" id="IPR012336">
    <property type="entry name" value="Thioredoxin-like_fold"/>
</dbReference>
<evidence type="ECO:0000313" key="8">
    <source>
        <dbReference type="EMBL" id="PIT97235.1"/>
    </source>
</evidence>
<dbReference type="SUPFAM" id="SSF52833">
    <property type="entry name" value="Thioredoxin-like"/>
    <property type="match status" value="1"/>
</dbReference>
<evidence type="ECO:0000256" key="1">
    <source>
        <dbReference type="ARBA" id="ARBA00005791"/>
    </source>
</evidence>
<keyword evidence="6" id="KW-1133">Transmembrane helix</keyword>
<dbReference type="EMBL" id="PEZV01000027">
    <property type="protein sequence ID" value="PIT97235.1"/>
    <property type="molecule type" value="Genomic_DNA"/>
</dbReference>
<comment type="similarity">
    <text evidence="1">Belongs to the thioredoxin family. DsbA subfamily.</text>
</comment>
<dbReference type="PANTHER" id="PTHR13887:SF14">
    <property type="entry name" value="DISULFIDE BOND FORMATION PROTEIN D"/>
    <property type="match status" value="1"/>
</dbReference>
<keyword evidence="6" id="KW-0812">Transmembrane</keyword>
<organism evidence="8 9">
    <name type="scientific">Candidatus Berkelbacteria bacterium CG10_big_fil_rev_8_21_14_0_10_41_12</name>
    <dbReference type="NCBI Taxonomy" id="1974513"/>
    <lineage>
        <taxon>Bacteria</taxon>
        <taxon>Candidatus Berkelbacteria</taxon>
    </lineage>
</organism>
<feature type="transmembrane region" description="Helical" evidence="6">
    <location>
        <begin position="7"/>
        <end position="26"/>
    </location>
</feature>